<evidence type="ECO:0000313" key="4">
    <source>
        <dbReference type="Proteomes" id="UP000355283"/>
    </source>
</evidence>
<evidence type="ECO:0000259" key="2">
    <source>
        <dbReference type="PROSITE" id="PS50290"/>
    </source>
</evidence>
<feature type="compositionally biased region" description="Basic and acidic residues" evidence="1">
    <location>
        <begin position="969"/>
        <end position="983"/>
    </location>
</feature>
<feature type="compositionally biased region" description="Basic residues" evidence="1">
    <location>
        <begin position="2968"/>
        <end position="2982"/>
    </location>
</feature>
<dbReference type="InterPro" id="IPR000403">
    <property type="entry name" value="PI3/4_kinase_cat_dom"/>
</dbReference>
<feature type="compositionally biased region" description="Basic and acidic residues" evidence="1">
    <location>
        <begin position="46"/>
        <end position="55"/>
    </location>
</feature>
<feature type="compositionally biased region" description="Basic and acidic residues" evidence="1">
    <location>
        <begin position="88"/>
        <end position="116"/>
    </location>
</feature>
<dbReference type="Gene3D" id="3.40.50.1110">
    <property type="entry name" value="SGNH hydrolase"/>
    <property type="match status" value="1"/>
</dbReference>
<feature type="region of interest" description="Disordered" evidence="1">
    <location>
        <begin position="4675"/>
        <end position="4700"/>
    </location>
</feature>
<feature type="region of interest" description="Disordered" evidence="1">
    <location>
        <begin position="2722"/>
        <end position="2748"/>
    </location>
</feature>
<dbReference type="GO" id="GO:0004674">
    <property type="term" value="F:protein serine/threonine kinase activity"/>
    <property type="evidence" value="ECO:0007669"/>
    <property type="project" value="InterPro"/>
</dbReference>
<feature type="compositionally biased region" description="Basic and acidic residues" evidence="1">
    <location>
        <begin position="3043"/>
        <end position="3074"/>
    </location>
</feature>
<dbReference type="InterPro" id="IPR036514">
    <property type="entry name" value="SGNH_hydro_sf"/>
</dbReference>
<dbReference type="Pfam" id="PF15785">
    <property type="entry name" value="SMG1"/>
    <property type="match status" value="2"/>
</dbReference>
<dbReference type="SUPFAM" id="SSF52266">
    <property type="entry name" value="SGNH hydrolase"/>
    <property type="match status" value="1"/>
</dbReference>
<feature type="region of interest" description="Disordered" evidence="1">
    <location>
        <begin position="290"/>
        <end position="309"/>
    </location>
</feature>
<feature type="compositionally biased region" description="Low complexity" evidence="1">
    <location>
        <begin position="4596"/>
        <end position="4605"/>
    </location>
</feature>
<feature type="domain" description="PI3K/PI4K catalytic" evidence="2">
    <location>
        <begin position="2796"/>
        <end position="3316"/>
    </location>
</feature>
<dbReference type="SUPFAM" id="SSF56112">
    <property type="entry name" value="Protein kinase-like (PK-like)"/>
    <property type="match status" value="1"/>
</dbReference>
<dbReference type="Pfam" id="PF00454">
    <property type="entry name" value="PI3_PI4_kinase"/>
    <property type="match status" value="1"/>
</dbReference>
<name>A0A4D9D2F2_9STRA</name>
<comment type="caution">
    <text evidence="3">The sequence shown here is derived from an EMBL/GenBank/DDBJ whole genome shotgun (WGS) entry which is preliminary data.</text>
</comment>
<feature type="compositionally biased region" description="Gly residues" evidence="1">
    <location>
        <begin position="1015"/>
        <end position="1028"/>
    </location>
</feature>
<dbReference type="GO" id="GO:0000184">
    <property type="term" value="P:nuclear-transcribed mRNA catabolic process, nonsense-mediated decay"/>
    <property type="evidence" value="ECO:0007669"/>
    <property type="project" value="InterPro"/>
</dbReference>
<dbReference type="InterPro" id="IPR013830">
    <property type="entry name" value="SGNH_hydro"/>
</dbReference>
<organism evidence="3 4">
    <name type="scientific">Nannochloropsis salina CCMP1776</name>
    <dbReference type="NCBI Taxonomy" id="1027361"/>
    <lineage>
        <taxon>Eukaryota</taxon>
        <taxon>Sar</taxon>
        <taxon>Stramenopiles</taxon>
        <taxon>Ochrophyta</taxon>
        <taxon>Eustigmatophyceae</taxon>
        <taxon>Eustigmatales</taxon>
        <taxon>Monodopsidaceae</taxon>
        <taxon>Microchloropsis</taxon>
        <taxon>Microchloropsis salina</taxon>
    </lineage>
</organism>
<sequence>MPRLPSRRAPREKEDSTLPSTAPPLLYDPASGNLVTPFAANSRTASSDRRSDNRDRNRHGSPRPAPEASSHPAGSTRRSSSHSGRQRSRQEDRQLLREEQRQHPRQEHANEQEGRRGGRWPLQLRGVLVQAESELDSRAVGIYLDRALELIESHAQRAKTERDARKTGAAAEGTRALVDSCVRLVRPEGEATSLGVDLVGVVVPVLRRVGDSPNSCLSAALDARFAEVVKALLAWAREAAGEAVGARLAVEEALQAWGVGSGDLSLWGRHLPLARSLLQDILEELQGLGSEEPAVPGGGKEPRADIEQAGGEGRVRRLVRLFGLLVGCLPAGAAFQGATGLSESQRQVSALGGEFSQPSPLHLGSLVLGFLHFLCVSVLPAALCRTPSSTTPSSSSHAVHDERDGPIFLMHCVLKLAEALFPLSGAPAPSAHDAASSPDAAYFLLDVYRYGAHICLGGGGTGGSWPPHWIESGLTAHLHLLTRLLPSPGVGPSPSALGPALSHLVRLDGSTLRAILGLEHPTRALSPPPPQRGLLPAFLMSSSLILWREKLALESPSLPPPPTPVAPSVSQTLWARTLGELALRESGGDEEPGGQGDSGALDLYAWLASEVEGGRCHGQPKGHREEVLLLNLSALSAAVAVACPRHIEERVEGKGEGGRPLAKAQARAGAAGCRALQALGFLPSDPDPLVHAQASRSLPAPSPALQAAAIDLASRLLRSLPSSRTVDLLTRLLKQAVPTALMSLRSPSSPAAGTSPATRALRAIDEALGDLLKAASGPGSGPFSGTCLSRAVATRLLQGALGLLARSSPFADFTPLVDEELEGSDEVGVALGKHRGLALSLIGKILRLLPPPARTLAHSPSPSSSSDSDHYEAQSTVLLLQEARTLLVHALRDPIPAIRPQALQTLALFQLLVDDHCLQYAPPCGSEAVGDVLLLQVEPAASACSPFQRTPEFVRRLFDYLTGVGGEHPEADREVIQGREKGRAQRARQTRSASSEALSRARKRSSGHTSAAKGGMAGSGKGGEGGGDPADDEPLFQWLRSLCLDAMTGVLRIPSFADTAADEASHSLAVSLLETCLGQADDGVLKSSWRGDNVAIWGNRSSSSSLSNLVQRSEHPMIRAARRLRAQAGRSLRSPALWAVWELARLLVWGRLKTHVGGPGATFATLERAMAKIQMELMQDKKKDGALLRRADLLVTFLGAFERHIANVVEGSEGRDVGSQYLARKMQSHITNTEENRGDGEGSQASERYGNCARDVPCQVQGAKLVGGAERTEPGGQCEYPSSVRVALPPPSKKTEAFFLANKRVCWDWLARVRPMLVRVSLYLEGCQEQGVEYAFKRLVDLASAMKQRGPKSSPITTPFPSVPLSVSPISFQDVEELSVEVAVAVAEHFQESGVEMLQGLERWLAALQRSNSCPSSSSSSTALAQTSSLVWLQGLQLMAQGRYEDALHQWIGGVFFHEGFNTLLRAFTSSSLSQSQVSQAKDMKPSIVVTAPVEAQASLTAGLLLQQAQTPAVLQTIMDRSVLCYCRLGDWRGLGFFLQAVQALHVVLSAMVGEEVEAEGVLSAMQECGCNADGMKGGESDDREGKKGKRVIEERGRLQDGEEAFLEDDRVKRDAVEKAEKIPSWVLSALVPRVESAWIQTWMRVDDRGWSLLSAQAQWGETGLDAYETVDFGESSTREALICKEGTPLLPTSTRRPLLSAQGWMEVFSFLQQHRQSSSGFFRCPSPPKLASEMALATCLDETLELLMDESHHTHADALRAIATQTPRLLEGLTAPLAVPSAPPSAFNSLSYTLYANSGHLSSPLLTDIACSSTFSSVLRREGEDGSEIISSRRPPSAFSWLLSSPQTVTSSPDLSSSLSHSFVFPSSTVAKYCRCDNVSGNSWLYLHRTALVLKAVTRLHEQGPSACSSAHSMSQTRVEDTSYDLTLDLARIRTAWLHAARRERNVRLCKELIQQLVSPTSSSLSPSSLDWFLRVRYEEVQVNFLETKGIHQLGACIASLLAIASALLLSEPGLASLSSIRDPLAPSSQVQLEGWEGSGTRMGKSSCSTDWLRLAKDSELSGLAKLLFSGEETRDRGKTEKMRRHWGYRCLVRASQWLQQYHDQHRYPSPCARFPFPGPSSALQQRINKPWPAPSLEANSSSNTAHFSLPFDTPSESVFSRYPPETQQPGPARSHPLCNSSPPWFSTLLFTHANSNAEELAGRCLELAAQVVSPKSRQGGKAWRLWGDWLYRRAKALSSNQTIHDNARDPQQLERQKQIQLKAWKTHQNSMLDLVQLSEELIKYENPEGNPSLATREAVQALLMETVLSEEREEDGLDEEGILSVSAVKKAGCDRGGNNAALIARLREAIRRLRRERGEARVQALEGSVDAYCRYLQFGENSCAGLGDSGYSALRALSALRILKMLARLPSAALLPSALMGAQLESNTCSSSLLHRSLTAMPLNPWQALMPQLLTRLAIFPEASFQSLLPLFERLVASSPQEIAWTLTVGCAELERSRTSQSFAPLPISVSTPVLKQTKDMAVSLARARWLFLKSFLQERHPDLIQDVTVFTEALTSLGQLWDERWLVYVSERWHVKGLQGRLRSLSREGERLARNPMLPESEKGRIVCERYAAMLLPLFVEAQTLAGETGCGMVDDKDGHKDFSASPDALSSGHPSALEVPSSSPHNCAFAKKWRPRVKEVLALLHSAPDTAAAMDPMSHVWPVLEMFKRDIITAVAGEEGRSRKKSGTDVEPGPTAQHQGQQLRAEAVTPQLLSLLTKGKLQHLEMPGTTRPTFFDQSRGRGAAVQMVGIGGHGIITVLKTKTRPKKLSLLGSDGREYTYLLKGRDDLRLDERLMQLLVTVNGVLHARAQTPRGYTRTEKCALGSAVVRGLRARHYAVLPLSASAGLVQWVGGTTPLFSLYKSWRLRAVRGERLLLESKQQIQQAIHQREKQQQQQVVQAQEEDSSIDIGKRGKRKKTTAERRERRKRQQDRERRRRLGEKEVEREISSERVRKPLLWAPPASFEELEKGARRQKGGAAKTKEDSSSSGGSETLPEPSVEDKSDSVKTSSRERSFHVSESRGNRGQHREEEKEEEARDDEDENEEEDDLESAPAALFYAELVPELARQGLDLRSTAAAHRGEWPHSVLRTVYDRLVARSPRHLLEEELVAGSLGAEDLWQRRQVLARSLAVMSVLGAVLGLGDRHLNNLLWDGRRAELLHIDYTVCFDRGLRLRVPEVVPFRLTPVLVAALGPLGVDSGAFVNGMETVLRGLRGHKELLFSVLETLVHDPLVNWEDILGVRGNGGGGRGHQGPKQLHQHALDAIVTLKLVALRVGETRTLLRDRVLQIKKGLAALQALLNRVRNAREGWVAEENEIFRSQPALRDSKLHVEGTMLGQKRADLAGRLVSLQIQAEDQGRSALVLDASRRDLDKALHKAAAQLKRRWEYQVWAVQQVLWKGQDRAIDGKEGKGLGREVDGVRLRSEDGRLVEKVSSSLRINIQRILLPADGSTKEAGYELERDEGDPFSIAPGLLGRGLQPQYCLLSRGASSLLPPPVGKEECAYHDKFVKACQSEDSRLGKYLRDLETALERVLEPMRAYSSIVRDTLSIDPDEYVGRSLTRRWLRVVGGQQERMRLLNALSSAMESSAAADSGGGDGGILPCGPSIAGWAMVEAGPEEALEEVWPAWQRPRAGMKANEGRLRRAEADTARADNLQGALRVAVERREALMIEESCHRESEGRGISFDARNCQEQQEKDLEAAKDRLKVAVRALCKASNLAPISAGKRNHARLHQVYEQRAMHRFLLERVVSPLDSTWGWMRSLENFEVEVASTPSNGVVDRRAGLVKEIQRRLWHLEVLIKDVLVPGIGRVEEDIKRGNTGERLTALRTETLATLQRVYSLAGKNEIQALVGALSRQERGGENCTAQGQVIEKEKEQASSLAEVTADAKLLYEAWQGGKEIVLDAVGKRAQQLVGSELAGDADSLAASFSSLSLIDTLSLQASTRETWTAWRKQVEDLEAACKAILASLSVSTLPLRRLGMFVEGIFDRLEKADFLSQALRPPPLSAAARSDFVVEGVQGVPEYWPWLGEGTATSVLQLERILTISQVMTVWMHQEERRGETGERGEIDSSHARAQGARTEWRVAALDRLLADSMQRLLSIAVGVPVRLATRSLVDRVMRVLGVSAPDLLERVASTREVEEVAAPHLVEVSPRIRWKSWIGAFDASASSQATTAATQDVGSASAPYSEACQALATVSELVQSLAVLEASSLAAAEAMRKAEEMESTLARSLTCLEWDLDGDFQVLAAAKSVGVTVLGAEGLPASSAIYVPHTPPSQRRSFLLQCLAGAVVTLAQVLSVERSDLWAQAEEERGAEKAPEGFLAPSANGSDNFPPPSFASSFFLNARPASRDESFRRLDAWLKRKQDLMRLARGNKGSTKSGGRFLSSEEALVEWDSKTKALVSCVEAANTGARAILLAAEGVLDFERSRVDMRGVEPGTDSQDAALWALVSHHQGALAPVIEKRKAQASCLREMGRAKADMAVLEREANAVDRRKVEMGEKRRAWMEEEHVIQADVRTSLRRLAAELRDLPSSCLSSPPTHADPSPLPSAQEPSSRTWSSSTGSAGARLLDVGMLKSIVRATQASTSAASREASVLLRRVHEDALFLLRSTQALEAEARALAFLLESSCIAPGDGQKDKSGRGGRSNQQGPPVDELRGPEAWAAALESLLEGVESMGVEDHVLGLAGKFGAYLEELEDLAEDVNDAAKVAVAKNGEGSETEDSVSEPEEEEEDKEIGGKGQEKTYKIRCDRRNEELKTGEHLPMYDVPDTEREHPSPAALGALRKVKSKIEGRSVGNNADEPRKALEIRQQVDKWIREATDPDRLCVLFEGSTVPTTGVSGKRPKILLFGDSLTQRGFEGPGQGWAAGLAHAYGRRADIVNRGFSGYTTKWCALMAPMLFPAGDPAWEVPALAIVFLGANDAALPSREQHVPVHEYEQHLRRIVSHLQGRRREDGSTTRVLLLTPPPVDEARWEAHCRGRGRPLDRKNEVTRLYARASKGVAREMQVPVVDLWRRLGGRNPEAVAPNLGDGLHLSAQGSILVYEAVLTAIEENYPDLAPSQLPMQAPEHFELTSQTESIEVN</sequence>
<feature type="region of interest" description="Disordered" evidence="1">
    <location>
        <begin position="1"/>
        <end position="118"/>
    </location>
</feature>
<proteinExistence type="predicted"/>
<feature type="compositionally biased region" description="Acidic residues" evidence="1">
    <location>
        <begin position="4760"/>
        <end position="4776"/>
    </location>
</feature>
<feature type="region of interest" description="Disordered" evidence="1">
    <location>
        <begin position="4755"/>
        <end position="4785"/>
    </location>
</feature>
<protein>
    <recommendedName>
        <fullName evidence="2">PI3K/PI4K catalytic domain-containing protein</fullName>
    </recommendedName>
</protein>
<dbReference type="InterPro" id="IPR011009">
    <property type="entry name" value="Kinase-like_dom_sf"/>
</dbReference>
<dbReference type="Gene3D" id="1.10.1070.11">
    <property type="entry name" value="Phosphatidylinositol 3-/4-kinase, catalytic domain"/>
    <property type="match status" value="1"/>
</dbReference>
<feature type="region of interest" description="Disordered" evidence="1">
    <location>
        <begin position="3008"/>
        <end position="3095"/>
    </location>
</feature>
<dbReference type="EMBL" id="SDOX01000093">
    <property type="protein sequence ID" value="TFJ82828.1"/>
    <property type="molecule type" value="Genomic_DNA"/>
</dbReference>
<feature type="compositionally biased region" description="Acidic residues" evidence="1">
    <location>
        <begin position="3075"/>
        <end position="3094"/>
    </location>
</feature>
<dbReference type="Pfam" id="PF13472">
    <property type="entry name" value="Lipase_GDSL_2"/>
    <property type="match status" value="1"/>
</dbReference>
<dbReference type="Proteomes" id="UP000355283">
    <property type="component" value="Unassembled WGS sequence"/>
</dbReference>
<feature type="region of interest" description="Disordered" evidence="1">
    <location>
        <begin position="4573"/>
        <end position="4605"/>
    </location>
</feature>
<dbReference type="PROSITE" id="PS50290">
    <property type="entry name" value="PI3_4_KINASE_3"/>
    <property type="match status" value="1"/>
</dbReference>
<feature type="region of interest" description="Disordered" evidence="1">
    <location>
        <begin position="2160"/>
        <end position="2179"/>
    </location>
</feature>
<feature type="region of interest" description="Disordered" evidence="1">
    <location>
        <begin position="2940"/>
        <end position="2990"/>
    </location>
</feature>
<keyword evidence="4" id="KW-1185">Reference proteome</keyword>
<dbReference type="OrthoDB" id="671439at2759"/>
<feature type="region of interest" description="Disordered" evidence="1">
    <location>
        <begin position="969"/>
        <end position="1031"/>
    </location>
</feature>
<dbReference type="PANTHER" id="PTHR11139">
    <property type="entry name" value="ATAXIA TELANGIECTASIA MUTATED ATM -RELATED"/>
    <property type="match status" value="1"/>
</dbReference>
<dbReference type="GO" id="GO:0005634">
    <property type="term" value="C:nucleus"/>
    <property type="evidence" value="ECO:0007669"/>
    <property type="project" value="TreeGrafter"/>
</dbReference>
<accession>A0A4D9D2F2</accession>
<reference evidence="3 4" key="1">
    <citation type="submission" date="2019-01" db="EMBL/GenBank/DDBJ databases">
        <title>Nuclear Genome Assembly of the Microalgal Biofuel strain Nannochloropsis salina CCMP1776.</title>
        <authorList>
            <person name="Hovde B."/>
        </authorList>
    </citation>
    <scope>NUCLEOTIDE SEQUENCE [LARGE SCALE GENOMIC DNA]</scope>
    <source>
        <strain evidence="3 4">CCMP1776</strain>
    </source>
</reference>
<dbReference type="CDD" id="cd01838">
    <property type="entry name" value="Isoamyl_acetate_hydrolase_like"/>
    <property type="match status" value="1"/>
</dbReference>
<dbReference type="SMART" id="SM00146">
    <property type="entry name" value="PI3Kc"/>
    <property type="match status" value="1"/>
</dbReference>
<dbReference type="InterPro" id="IPR036940">
    <property type="entry name" value="PI3/4_kinase_cat_sf"/>
</dbReference>
<dbReference type="InterPro" id="IPR031559">
    <property type="entry name" value="SMG1"/>
</dbReference>
<dbReference type="InterPro" id="IPR050517">
    <property type="entry name" value="DDR_Repair_Kinase"/>
</dbReference>
<gene>
    <name evidence="3" type="ORF">NSK_005835</name>
</gene>
<evidence type="ECO:0000313" key="3">
    <source>
        <dbReference type="EMBL" id="TFJ82828.1"/>
    </source>
</evidence>
<dbReference type="PANTHER" id="PTHR11139:SF71">
    <property type="entry name" value="SERINE_THREONINE-PROTEIN KINASE SMG1"/>
    <property type="match status" value="1"/>
</dbReference>
<feature type="region of interest" description="Disordered" evidence="1">
    <location>
        <begin position="2641"/>
        <end position="2665"/>
    </location>
</feature>
<dbReference type="Gene3D" id="3.30.1010.10">
    <property type="entry name" value="Phosphatidylinositol 3-kinase Catalytic Subunit, Chain A, domain 4"/>
    <property type="match status" value="1"/>
</dbReference>
<evidence type="ECO:0000256" key="1">
    <source>
        <dbReference type="SAM" id="MobiDB-lite"/>
    </source>
</evidence>